<feature type="region of interest" description="Disordered" evidence="1">
    <location>
        <begin position="273"/>
        <end position="307"/>
    </location>
</feature>
<dbReference type="InterPro" id="IPR056683">
    <property type="entry name" value="DUF7781"/>
</dbReference>
<dbReference type="RefSeq" id="XP_002954145.1">
    <property type="nucleotide sequence ID" value="XM_002954099.1"/>
</dbReference>
<dbReference type="AlphaFoldDB" id="D8U619"/>
<evidence type="ECO:0000259" key="2">
    <source>
        <dbReference type="Pfam" id="PF25003"/>
    </source>
</evidence>
<feature type="domain" description="DUF7781" evidence="2">
    <location>
        <begin position="20"/>
        <end position="192"/>
    </location>
</feature>
<dbReference type="KEGG" id="vcn:VOLCADRAFT_118601"/>
<dbReference type="GeneID" id="9626006"/>
<dbReference type="Pfam" id="PF25003">
    <property type="entry name" value="DUF7781"/>
    <property type="match status" value="1"/>
</dbReference>
<dbReference type="InParanoid" id="D8U619"/>
<accession>D8U619</accession>
<proteinExistence type="predicted"/>
<protein>
    <recommendedName>
        <fullName evidence="2">DUF7781 domain-containing protein</fullName>
    </recommendedName>
</protein>
<dbReference type="EMBL" id="GL378361">
    <property type="protein sequence ID" value="EFJ44862.1"/>
    <property type="molecule type" value="Genomic_DNA"/>
</dbReference>
<name>D8U619_VOLCA</name>
<keyword evidence="4" id="KW-1185">Reference proteome</keyword>
<feature type="compositionally biased region" description="Basic and acidic residues" evidence="1">
    <location>
        <begin position="282"/>
        <end position="299"/>
    </location>
</feature>
<organism evidence="4">
    <name type="scientific">Volvox carteri f. nagariensis</name>
    <dbReference type="NCBI Taxonomy" id="3068"/>
    <lineage>
        <taxon>Eukaryota</taxon>
        <taxon>Viridiplantae</taxon>
        <taxon>Chlorophyta</taxon>
        <taxon>core chlorophytes</taxon>
        <taxon>Chlorophyceae</taxon>
        <taxon>CS clade</taxon>
        <taxon>Chlamydomonadales</taxon>
        <taxon>Volvocaceae</taxon>
        <taxon>Volvox</taxon>
    </lineage>
</organism>
<sequence length="337" mass="36952">MSGEEEEAASQGLPSVIDEILDQYRFNWEPEYRLKFKKELASYTLSLAVSKPFKASTRVRMMVKPEQVDAGWRPGRFIQKALVMPQQRFAAVYSRKLALSFLRLQFVVGYFWDTRRPTLDYRFSTKWNEGLRFKRKEFIQPTRNLLIRTCWALDMQLPEAEGHLGGGQGSRQVPVEVEYGSLDISVTQVDFVCDFDGFKKNWKKSDQPRSLFAAAQPLEAAAAAAAAAGCACSCSSGSGGSGGCGGSMCACGAAGSAGAAGPVGHTRIAWPWQHQHHHQHSKVPDGSKTESGGRGRGTELESLSPPSPSSLLRMMMVVLTVMVVVMHCTSPPRVVSS</sequence>
<gene>
    <name evidence="3" type="ORF">VOLCADRAFT_118601</name>
</gene>
<dbReference type="eggNOG" id="ENOG502SFH0">
    <property type="taxonomic scope" value="Eukaryota"/>
</dbReference>
<dbReference type="OrthoDB" id="537661at2759"/>
<reference evidence="3 4" key="1">
    <citation type="journal article" date="2010" name="Science">
        <title>Genomic analysis of organismal complexity in the multicellular green alga Volvox carteri.</title>
        <authorList>
            <person name="Prochnik S.E."/>
            <person name="Umen J."/>
            <person name="Nedelcu A.M."/>
            <person name="Hallmann A."/>
            <person name="Miller S.M."/>
            <person name="Nishii I."/>
            <person name="Ferris P."/>
            <person name="Kuo A."/>
            <person name="Mitros T."/>
            <person name="Fritz-Laylin L.K."/>
            <person name="Hellsten U."/>
            <person name="Chapman J."/>
            <person name="Simakov O."/>
            <person name="Rensing S.A."/>
            <person name="Terry A."/>
            <person name="Pangilinan J."/>
            <person name="Kapitonov V."/>
            <person name="Jurka J."/>
            <person name="Salamov A."/>
            <person name="Shapiro H."/>
            <person name="Schmutz J."/>
            <person name="Grimwood J."/>
            <person name="Lindquist E."/>
            <person name="Lucas S."/>
            <person name="Grigoriev I.V."/>
            <person name="Schmitt R."/>
            <person name="Kirk D."/>
            <person name="Rokhsar D.S."/>
        </authorList>
    </citation>
    <scope>NUCLEOTIDE SEQUENCE [LARGE SCALE GENOMIC DNA]</scope>
    <source>
        <strain evidence="4">f. Nagariensis / Eve</strain>
    </source>
</reference>
<dbReference type="Proteomes" id="UP000001058">
    <property type="component" value="Unassembled WGS sequence"/>
</dbReference>
<evidence type="ECO:0000313" key="3">
    <source>
        <dbReference type="EMBL" id="EFJ44862.1"/>
    </source>
</evidence>
<evidence type="ECO:0000313" key="4">
    <source>
        <dbReference type="Proteomes" id="UP000001058"/>
    </source>
</evidence>
<evidence type="ECO:0000256" key="1">
    <source>
        <dbReference type="SAM" id="MobiDB-lite"/>
    </source>
</evidence>